<dbReference type="Proteomes" id="UP001596137">
    <property type="component" value="Unassembled WGS sequence"/>
</dbReference>
<comment type="caution">
    <text evidence="2">The sequence shown here is derived from an EMBL/GenBank/DDBJ whole genome shotgun (WGS) entry which is preliminary data.</text>
</comment>
<gene>
    <name evidence="2" type="ORF">ACFP1K_23395</name>
</gene>
<name>A0ABW1NM41_9ACTN</name>
<dbReference type="EMBL" id="JBHSRF010000037">
    <property type="protein sequence ID" value="MFC6084126.1"/>
    <property type="molecule type" value="Genomic_DNA"/>
</dbReference>
<evidence type="ECO:0000256" key="1">
    <source>
        <dbReference type="SAM" id="MobiDB-lite"/>
    </source>
</evidence>
<protein>
    <recommendedName>
        <fullName evidence="4">Integrase</fullName>
    </recommendedName>
</protein>
<keyword evidence="3" id="KW-1185">Reference proteome</keyword>
<proteinExistence type="predicted"/>
<accession>A0ABW1NM41</accession>
<organism evidence="2 3">
    <name type="scientific">Sphaerisporangium aureirubrum</name>
    <dbReference type="NCBI Taxonomy" id="1544736"/>
    <lineage>
        <taxon>Bacteria</taxon>
        <taxon>Bacillati</taxon>
        <taxon>Actinomycetota</taxon>
        <taxon>Actinomycetes</taxon>
        <taxon>Streptosporangiales</taxon>
        <taxon>Streptosporangiaceae</taxon>
        <taxon>Sphaerisporangium</taxon>
    </lineage>
</organism>
<evidence type="ECO:0008006" key="4">
    <source>
        <dbReference type="Google" id="ProtNLM"/>
    </source>
</evidence>
<sequence length="137" mass="15281">MDRDLLDAARTIRPYLPSLIGETAPDVDRKICALLEAARSGKSVDGELAELFRSSRKLYVWKEKMLADNRRRPPELQGSGEGEPRRGGTGAVLDGDGDAYDAQKYVCPRDGNYVYWRQSLGDQVPPCPDDNSLLKRI</sequence>
<reference evidence="3" key="1">
    <citation type="journal article" date="2019" name="Int. J. Syst. Evol. Microbiol.">
        <title>The Global Catalogue of Microorganisms (GCM) 10K type strain sequencing project: providing services to taxonomists for standard genome sequencing and annotation.</title>
        <authorList>
            <consortium name="The Broad Institute Genomics Platform"/>
            <consortium name="The Broad Institute Genome Sequencing Center for Infectious Disease"/>
            <person name="Wu L."/>
            <person name="Ma J."/>
        </authorList>
    </citation>
    <scope>NUCLEOTIDE SEQUENCE [LARGE SCALE GENOMIC DNA]</scope>
    <source>
        <strain evidence="3">JCM 30346</strain>
    </source>
</reference>
<feature type="region of interest" description="Disordered" evidence="1">
    <location>
        <begin position="70"/>
        <end position="96"/>
    </location>
</feature>
<evidence type="ECO:0000313" key="3">
    <source>
        <dbReference type="Proteomes" id="UP001596137"/>
    </source>
</evidence>
<dbReference type="RefSeq" id="WP_380756845.1">
    <property type="nucleotide sequence ID" value="NZ_JBHSRF010000037.1"/>
</dbReference>
<evidence type="ECO:0000313" key="2">
    <source>
        <dbReference type="EMBL" id="MFC6084126.1"/>
    </source>
</evidence>